<name>A0A329QCY7_9ACTN</name>
<dbReference type="Pfam" id="PF02746">
    <property type="entry name" value="MR_MLE_N"/>
    <property type="match status" value="1"/>
</dbReference>
<dbReference type="EMBL" id="QMIG01000028">
    <property type="protein sequence ID" value="RAW10226.1"/>
    <property type="molecule type" value="Genomic_DNA"/>
</dbReference>
<accession>A0A329QCY7</accession>
<dbReference type="SFLD" id="SFLDG00179">
    <property type="entry name" value="mandelate_racemase"/>
    <property type="match status" value="1"/>
</dbReference>
<dbReference type="SUPFAM" id="SSF54826">
    <property type="entry name" value="Enolase N-terminal domain-like"/>
    <property type="match status" value="1"/>
</dbReference>
<evidence type="ECO:0000313" key="3">
    <source>
        <dbReference type="EMBL" id="RAW10226.1"/>
    </source>
</evidence>
<dbReference type="SMART" id="SM00922">
    <property type="entry name" value="MR_MLE"/>
    <property type="match status" value="1"/>
</dbReference>
<dbReference type="Pfam" id="PF13378">
    <property type="entry name" value="MR_MLE_C"/>
    <property type="match status" value="1"/>
</dbReference>
<keyword evidence="4" id="KW-1185">Reference proteome</keyword>
<organism evidence="3 4">
    <name type="scientific">Phytoactinopolyspora halophila</name>
    <dbReference type="NCBI Taxonomy" id="1981511"/>
    <lineage>
        <taxon>Bacteria</taxon>
        <taxon>Bacillati</taxon>
        <taxon>Actinomycetota</taxon>
        <taxon>Actinomycetes</taxon>
        <taxon>Jiangellales</taxon>
        <taxon>Jiangellaceae</taxon>
        <taxon>Phytoactinopolyspora</taxon>
    </lineage>
</organism>
<dbReference type="Gene3D" id="3.30.390.10">
    <property type="entry name" value="Enolase-like, N-terminal domain"/>
    <property type="match status" value="1"/>
</dbReference>
<dbReference type="PANTHER" id="PTHR48080">
    <property type="entry name" value="D-GALACTONATE DEHYDRATASE-RELATED"/>
    <property type="match status" value="1"/>
</dbReference>
<proteinExistence type="predicted"/>
<feature type="domain" description="Mandelate racemase/muconate lactonizing enzyme C-terminal" evidence="2">
    <location>
        <begin position="150"/>
        <end position="246"/>
    </location>
</feature>
<dbReference type="Proteomes" id="UP000250462">
    <property type="component" value="Unassembled WGS sequence"/>
</dbReference>
<dbReference type="RefSeq" id="WP_112259993.1">
    <property type="nucleotide sequence ID" value="NZ_QMIG01000028.1"/>
</dbReference>
<dbReference type="GO" id="GO:0009063">
    <property type="term" value="P:amino acid catabolic process"/>
    <property type="evidence" value="ECO:0007669"/>
    <property type="project" value="InterPro"/>
</dbReference>
<dbReference type="InterPro" id="IPR013341">
    <property type="entry name" value="Mandelate_racemase_N_dom"/>
</dbReference>
<evidence type="ECO:0000259" key="2">
    <source>
        <dbReference type="SMART" id="SM00922"/>
    </source>
</evidence>
<dbReference type="SFLD" id="SFLDS00001">
    <property type="entry name" value="Enolase"/>
    <property type="match status" value="1"/>
</dbReference>
<dbReference type="GO" id="GO:0016829">
    <property type="term" value="F:lyase activity"/>
    <property type="evidence" value="ECO:0007669"/>
    <property type="project" value="UniProtKB-KW"/>
</dbReference>
<dbReference type="InterPro" id="IPR029065">
    <property type="entry name" value="Enolase_C-like"/>
</dbReference>
<gene>
    <name evidence="3" type="ORF">DPM12_19270</name>
</gene>
<sequence length="382" mass="40942">MRVERLGVTVLSAPLGATDTVAMSFGKLTDRRMCVVEVEADGAVGIGESWINYPAWAPRERLGTLCDGVASLLVGMEVSDPREIHGELTRQLLPLGRQWGALGPIWQSLSGVDMALWDLHGKLHGQSVAALLGGDGGRGHVPAYGSGVGPTRVAELCERAMQAGLPAVKTKVGFGAERDAAILGEARSTLGEKRRLFADANQAWNLAEAKAMCELLERHDVEWLEEPLTHDDLDELEELGADTTIPLATGENVYGITEFERYVESPAIHLIQPDLAKCGGITMGAAVAEHAGRCGTGVAPHCYGGAIGIVASLHVGAAFPSVRWIELDVRDNPLRTDVLTTPLRLDDGELAVPNGPGLGIELADTVIQHYEQYVEERTRRDL</sequence>
<dbReference type="CDD" id="cd03316">
    <property type="entry name" value="MR_like"/>
    <property type="match status" value="1"/>
</dbReference>
<evidence type="ECO:0000256" key="1">
    <source>
        <dbReference type="ARBA" id="ARBA00023239"/>
    </source>
</evidence>
<comment type="caution">
    <text evidence="3">The sequence shown here is derived from an EMBL/GenBank/DDBJ whole genome shotgun (WGS) entry which is preliminary data.</text>
</comment>
<dbReference type="InterPro" id="IPR013342">
    <property type="entry name" value="Mandelate_racemase_C"/>
</dbReference>
<dbReference type="SUPFAM" id="SSF51604">
    <property type="entry name" value="Enolase C-terminal domain-like"/>
    <property type="match status" value="1"/>
</dbReference>
<dbReference type="InterPro" id="IPR034593">
    <property type="entry name" value="DgoD-like"/>
</dbReference>
<dbReference type="Gene3D" id="3.20.20.120">
    <property type="entry name" value="Enolase-like C-terminal domain"/>
    <property type="match status" value="1"/>
</dbReference>
<dbReference type="PANTHER" id="PTHR48080:SF2">
    <property type="entry name" value="D-GALACTONATE DEHYDRATASE"/>
    <property type="match status" value="1"/>
</dbReference>
<dbReference type="InterPro" id="IPR018110">
    <property type="entry name" value="Mandel_Rmase/mucon_lact_enz_CS"/>
</dbReference>
<evidence type="ECO:0000313" key="4">
    <source>
        <dbReference type="Proteomes" id="UP000250462"/>
    </source>
</evidence>
<reference evidence="3 4" key="1">
    <citation type="submission" date="2018-06" db="EMBL/GenBank/DDBJ databases">
        <title>Phytoactinopolyspora halophila sp. nov., a novel halophilic actinomycete isolated from a saline soil in China.</title>
        <authorList>
            <person name="Tang S.-K."/>
        </authorList>
    </citation>
    <scope>NUCLEOTIDE SEQUENCE [LARGE SCALE GENOMIC DNA]</scope>
    <source>
        <strain evidence="3 4">YIM 96934</strain>
    </source>
</reference>
<protein>
    <submittedName>
        <fullName evidence="3">Mandelate racemase/muconate lactonizing enzyme family protein</fullName>
    </submittedName>
</protein>
<dbReference type="OrthoDB" id="9796450at2"/>
<dbReference type="InterPro" id="IPR036849">
    <property type="entry name" value="Enolase-like_C_sf"/>
</dbReference>
<dbReference type="AlphaFoldDB" id="A0A329QCY7"/>
<dbReference type="InterPro" id="IPR029017">
    <property type="entry name" value="Enolase-like_N"/>
</dbReference>
<dbReference type="PROSITE" id="PS00909">
    <property type="entry name" value="MR_MLE_2"/>
    <property type="match status" value="1"/>
</dbReference>
<keyword evidence="1" id="KW-0456">Lyase</keyword>